<evidence type="ECO:0000256" key="2">
    <source>
        <dbReference type="ARBA" id="ARBA00022679"/>
    </source>
</evidence>
<keyword evidence="5" id="KW-1133">Transmembrane helix</keyword>
<dbReference type="GO" id="GO:0005975">
    <property type="term" value="P:carbohydrate metabolic process"/>
    <property type="evidence" value="ECO:0007669"/>
    <property type="project" value="InterPro"/>
</dbReference>
<comment type="subcellular location">
    <subcellularLocation>
        <location evidence="1">Endomembrane system</location>
        <topology evidence="1">Peripheral membrane protein</topology>
    </subcellularLocation>
</comment>
<evidence type="ECO:0000256" key="5">
    <source>
        <dbReference type="SAM" id="Phobius"/>
    </source>
</evidence>
<evidence type="ECO:0000256" key="3">
    <source>
        <dbReference type="ARBA" id="ARBA00023098"/>
    </source>
</evidence>
<keyword evidence="5" id="KW-0472">Membrane</keyword>
<reference evidence="8" key="1">
    <citation type="submission" date="2020-06" db="EMBL/GenBank/DDBJ databases">
        <title>Draft genome sequences of strains closely related to Aspergillus parafelis and Aspergillus hiratsukae.</title>
        <authorList>
            <person name="Dos Santos R.A.C."/>
            <person name="Rivero-Menendez O."/>
            <person name="Steenwyk J.L."/>
            <person name="Mead M.E."/>
            <person name="Goldman G.H."/>
            <person name="Alastruey-Izquierdo A."/>
            <person name="Rokas A."/>
        </authorList>
    </citation>
    <scope>NUCLEOTIDE SEQUENCE</scope>
    <source>
        <strain evidence="8">CNM-CM6106</strain>
    </source>
</reference>
<evidence type="ECO:0000259" key="6">
    <source>
        <dbReference type="Pfam" id="PF03033"/>
    </source>
</evidence>
<dbReference type="InterPro" id="IPR004276">
    <property type="entry name" value="GlycoTrans_28_N"/>
</dbReference>
<evidence type="ECO:0000256" key="1">
    <source>
        <dbReference type="ARBA" id="ARBA00004184"/>
    </source>
</evidence>
<dbReference type="InterPro" id="IPR002213">
    <property type="entry name" value="UDP_glucos_trans"/>
</dbReference>
<dbReference type="Gene3D" id="1.20.58.340">
    <property type="entry name" value="Magnesium transport protein CorA, transmembrane region"/>
    <property type="match status" value="1"/>
</dbReference>
<dbReference type="CDD" id="cd03784">
    <property type="entry name" value="GT1_Gtf-like"/>
    <property type="match status" value="1"/>
</dbReference>
<dbReference type="Pfam" id="PF06722">
    <property type="entry name" value="EryCIII-like_C"/>
    <property type="match status" value="1"/>
</dbReference>
<dbReference type="PANTHER" id="PTHR48050">
    <property type="entry name" value="STEROL 3-BETA-GLUCOSYLTRANSFERASE"/>
    <property type="match status" value="1"/>
</dbReference>
<feature type="region of interest" description="Disordered" evidence="4">
    <location>
        <begin position="651"/>
        <end position="678"/>
    </location>
</feature>
<feature type="transmembrane region" description="Helical" evidence="5">
    <location>
        <begin position="1243"/>
        <end position="1264"/>
    </location>
</feature>
<dbReference type="Gene3D" id="3.40.50.2000">
    <property type="entry name" value="Glycogen Phosphorylase B"/>
    <property type="match status" value="2"/>
</dbReference>
<evidence type="ECO:0000259" key="7">
    <source>
        <dbReference type="Pfam" id="PF06722"/>
    </source>
</evidence>
<dbReference type="FunFam" id="3.40.50.2000:FF:000009">
    <property type="entry name" value="Sterol 3-beta-glucosyltransferase UGT80A2"/>
    <property type="match status" value="1"/>
</dbReference>
<dbReference type="GO" id="GO:0016906">
    <property type="term" value="F:sterol 3-beta-glucosyltransferase activity"/>
    <property type="evidence" value="ECO:0007669"/>
    <property type="project" value="UniProtKB-ARBA"/>
</dbReference>
<evidence type="ECO:0000313" key="8">
    <source>
        <dbReference type="EMBL" id="KAF7167701.1"/>
    </source>
</evidence>
<dbReference type="GO" id="GO:0012505">
    <property type="term" value="C:endomembrane system"/>
    <property type="evidence" value="ECO:0007669"/>
    <property type="project" value="UniProtKB-SubCell"/>
</dbReference>
<dbReference type="InterPro" id="IPR010610">
    <property type="entry name" value="EryCIII-like_C"/>
</dbReference>
<name>A0A8H6Q5U6_9EURO</name>
<dbReference type="GO" id="GO:0006629">
    <property type="term" value="P:lipid metabolic process"/>
    <property type="evidence" value="ECO:0007669"/>
    <property type="project" value="UniProtKB-KW"/>
</dbReference>
<dbReference type="Pfam" id="PF03033">
    <property type="entry name" value="Glyco_transf_28"/>
    <property type="match status" value="1"/>
</dbReference>
<sequence length="1706" mass="192022">MAATKLRADAISDNLAVSARVKLWKKSLDSVATPSGYGRLDLDLTEQNLARLFARVQTSGSLVSGGEPTEHVPPPAPVVEEEGAAPLHLNIVIHVIGSRGDIQPFIVLGKSLKRYGHRVRLATHLAFSGMVKENGLEIFNIGGNPEELMMFMVKNAGLLPEFKTIRSGAIQQHRRDMGDIIRGCWRSCFETGDGTHEHQASDCSATQGVHHLTAPFVADAIVANPPSLAHIHCAEKLGIPLTIMFTMPWSPTQAFPHPLASIRRYSTKPTVANIVSYAVVDMLIWQGLGDIINRFRRKTLGLDILDTPQALTLVHRLHVPHAYLWFPALLPKPRDWTSDIDVCGFTFLSSASNYTPPEDLLAFLRAGSPPVYVGFGSIVVEDPQKLSLIVFEAIKKTGQRAIISKGWGGLGANEVDVPENILLLDSCPHDWLFKHVSCVVHHGGAATTAAGLKLGCPTVIVPFFGDQPFWGSIVARRGVGPSPVPYRELTVDKLADAILVALEPSSRQKARELSEVIKQESGTEAAISSFHRHLHDARIRCALCPSRPAVWLLKDPEVALSAFAMTVLAEAELMKAHDLKLYRSEEYDTARDPGTPLSALSQVILGSMAKFMTDVGDISLEILDVISGRRNRKDSARRDQDIEAEAIARETLSSSGEPGTQLAHGPSLVTTAGDPGNKWSDRRAKAQRGNRYPSKFTQLTPKAAARTKRLAQGVMNIIVISPMEITLTLSRGFHNVPLVFHDDTVRDIPKVTGMRSGLQAAEKELVFGVYDGVTGLVTLPHRGLKDSGAKGLIRGVGNGIGGFLSKPMAGTVLFMRHLCPWFLVTEDDLDTGHITIVEFKHNGQVRESFRRRACNLWPVYLEYCTGGRALLQVKQDEVGGSDEKNSDTLDMTQPVIDILEGAKARQEFVFGVDGARDGWTEDIEIYAPGYLEMEAAGNEVDYDQARLIDTRDAYDIRAHFIILSAANTQLFFIASFSCHIKSRQMYIFIHGLRSPHMEHILRQIYSRQPFPLNTFWSIPSMLIEQYFCITLSSLELSHEDIFRLEKATGVRWDSDRHASLEDIEFTKLTREINFAMTNLAHKRMAYKTYRPMLDFLDECMKSYRILAVPNQQSEKHAADTERLVLDKQQYLRSWLDGMQRREEYLSHRGEALFQTIYNMIAQKDNSLNRQMTQASLELTKASQELAIHSQDVAIAATRDGALMRIIAVLTIFFLPATFTATFFSTSFFDFKVGPHERVYSWWIWLYFVVTVILTGIVLMLRVIAEPFLYSKIQMTWPKAHPDPPPPISQLLRTLLSRPQLAAYITNLHLDGDTYHLNQFRFKFPKIPVSDAKLDEPIAFIRATGVPYSDLWIQELRQGIMDAFVALLLVQLSNLKSICEPVDYSLPDFRHLRHVSFLQPDGWDVARDTKVKNNNPNTSHIWPFFREARDKKVKNTSDILPFFYLPSIQRMSASIENPGKFTWPSAHVPVPLKLTSLVLTAVREAYLGELLAVTQNLESLRWHWYYDHSVKDRFTTPIVDLNRIAAAIYHVSDGDIFLPDLKTEGSLQAMVNFDMLKRLQVPWPFLVGFAQDTTKHLQEVIPRNIEFLSITDDLNPQNDDRIVAEWPPWEWRDSAIVGLLQSWLKDWKACTPHLRGIILLLRWIDDDLNEWSPRLRDQLRELSIHCGIPIKIIEWEGDFDTIFFSHPQEPYIHSQMALPIQNKTLNT</sequence>
<evidence type="ECO:0008006" key="10">
    <source>
        <dbReference type="Google" id="ProtNLM"/>
    </source>
</evidence>
<feature type="domain" description="Glycosyltransferase family 28 N-terminal" evidence="6">
    <location>
        <begin position="91"/>
        <end position="256"/>
    </location>
</feature>
<keyword evidence="2" id="KW-0808">Transferase</keyword>
<comment type="caution">
    <text evidence="8">The sequence shown here is derived from an EMBL/GenBank/DDBJ whole genome shotgun (WGS) entry which is preliminary data.</text>
</comment>
<keyword evidence="3" id="KW-0443">Lipid metabolism</keyword>
<organism evidence="8 9">
    <name type="scientific">Aspergillus hiratsukae</name>
    <dbReference type="NCBI Taxonomy" id="1194566"/>
    <lineage>
        <taxon>Eukaryota</taxon>
        <taxon>Fungi</taxon>
        <taxon>Dikarya</taxon>
        <taxon>Ascomycota</taxon>
        <taxon>Pezizomycotina</taxon>
        <taxon>Eurotiomycetes</taxon>
        <taxon>Eurotiomycetidae</taxon>
        <taxon>Eurotiales</taxon>
        <taxon>Aspergillaceae</taxon>
        <taxon>Aspergillus</taxon>
        <taxon>Aspergillus subgen. Fumigati</taxon>
    </lineage>
</organism>
<feature type="transmembrane region" description="Helical" evidence="5">
    <location>
        <begin position="1201"/>
        <end position="1223"/>
    </location>
</feature>
<keyword evidence="5" id="KW-0812">Transmembrane</keyword>
<dbReference type="EMBL" id="JACBAF010002102">
    <property type="protein sequence ID" value="KAF7167701.1"/>
    <property type="molecule type" value="Genomic_DNA"/>
</dbReference>
<gene>
    <name evidence="8" type="ORF">CNMCM6106_003129</name>
</gene>
<evidence type="ECO:0000313" key="9">
    <source>
        <dbReference type="Proteomes" id="UP000662466"/>
    </source>
</evidence>
<feature type="domain" description="Erythromycin biosynthesis protein CIII-like C-terminal" evidence="7">
    <location>
        <begin position="416"/>
        <end position="515"/>
    </location>
</feature>
<dbReference type="Proteomes" id="UP000662466">
    <property type="component" value="Unassembled WGS sequence"/>
</dbReference>
<evidence type="ECO:0000256" key="4">
    <source>
        <dbReference type="SAM" id="MobiDB-lite"/>
    </source>
</evidence>
<accession>A0A8H6Q5U6</accession>
<dbReference type="PANTHER" id="PTHR48050:SF13">
    <property type="entry name" value="STEROL 3-BETA-GLUCOSYLTRANSFERASE UGT80A2"/>
    <property type="match status" value="1"/>
</dbReference>
<dbReference type="SUPFAM" id="SSF53756">
    <property type="entry name" value="UDP-Glycosyltransferase/glycogen phosphorylase"/>
    <property type="match status" value="1"/>
</dbReference>
<dbReference type="InterPro" id="IPR050426">
    <property type="entry name" value="Glycosyltransferase_28"/>
</dbReference>
<protein>
    <recommendedName>
        <fullName evidence="10">Glycosyltransferase family 28 N-terminal domain-containing protein</fullName>
    </recommendedName>
</protein>
<proteinExistence type="predicted"/>